<evidence type="ECO:0000259" key="2">
    <source>
        <dbReference type="PROSITE" id="PS50943"/>
    </source>
</evidence>
<reference evidence="3 4" key="1">
    <citation type="submission" date="2020-08" db="EMBL/GenBank/DDBJ databases">
        <title>Genomic Encyclopedia of Archaeal and Bacterial Type Strains, Phase II (KMG-II): from individual species to whole genera.</title>
        <authorList>
            <person name="Goeker M."/>
        </authorList>
    </citation>
    <scope>NUCLEOTIDE SEQUENCE [LARGE SCALE GENOMIC DNA]</scope>
    <source>
        <strain evidence="3 4">DSM 23288</strain>
    </source>
</reference>
<accession>A0A840IF72</accession>
<evidence type="ECO:0000313" key="4">
    <source>
        <dbReference type="Proteomes" id="UP000585272"/>
    </source>
</evidence>
<proteinExistence type="predicted"/>
<dbReference type="PANTHER" id="PTHR46797:SF1">
    <property type="entry name" value="METHYLPHOSPHONATE SYNTHASE"/>
    <property type="match status" value="1"/>
</dbReference>
<gene>
    <name evidence="3" type="ORF">BDZ31_002554</name>
</gene>
<keyword evidence="4" id="KW-1185">Reference proteome</keyword>
<organism evidence="3 4">
    <name type="scientific">Conexibacter arvalis</name>
    <dbReference type="NCBI Taxonomy" id="912552"/>
    <lineage>
        <taxon>Bacteria</taxon>
        <taxon>Bacillati</taxon>
        <taxon>Actinomycetota</taxon>
        <taxon>Thermoleophilia</taxon>
        <taxon>Solirubrobacterales</taxon>
        <taxon>Conexibacteraceae</taxon>
        <taxon>Conexibacter</taxon>
    </lineage>
</organism>
<dbReference type="SMART" id="SM00530">
    <property type="entry name" value="HTH_XRE"/>
    <property type="match status" value="2"/>
</dbReference>
<dbReference type="GO" id="GO:0005829">
    <property type="term" value="C:cytosol"/>
    <property type="evidence" value="ECO:0007669"/>
    <property type="project" value="TreeGrafter"/>
</dbReference>
<dbReference type="Gene3D" id="1.10.260.40">
    <property type="entry name" value="lambda repressor-like DNA-binding domains"/>
    <property type="match status" value="2"/>
</dbReference>
<feature type="domain" description="HTH cro/C1-type" evidence="2">
    <location>
        <begin position="104"/>
        <end position="160"/>
    </location>
</feature>
<name>A0A840IF72_9ACTN</name>
<dbReference type="EMBL" id="JACHNU010000003">
    <property type="protein sequence ID" value="MBB4662965.1"/>
    <property type="molecule type" value="Genomic_DNA"/>
</dbReference>
<dbReference type="GO" id="GO:0003700">
    <property type="term" value="F:DNA-binding transcription factor activity"/>
    <property type="evidence" value="ECO:0007669"/>
    <property type="project" value="TreeGrafter"/>
</dbReference>
<dbReference type="GO" id="GO:0003677">
    <property type="term" value="F:DNA binding"/>
    <property type="evidence" value="ECO:0007669"/>
    <property type="project" value="UniProtKB-KW"/>
</dbReference>
<dbReference type="SUPFAM" id="SSF47413">
    <property type="entry name" value="lambda repressor-like DNA-binding domains"/>
    <property type="match status" value="2"/>
</dbReference>
<dbReference type="InterPro" id="IPR050807">
    <property type="entry name" value="TransReg_Diox_bact_type"/>
</dbReference>
<feature type="domain" description="HTH cro/C1-type" evidence="2">
    <location>
        <begin position="5"/>
        <end position="60"/>
    </location>
</feature>
<sequence length="185" mass="19378">MGAMLRNLRSRAGITQRDLAAREGLHRNYLGALERGTVANPGLATVSRLARALDVSVAVLAESFVRPLPQGRPGSMLPRPLPLTLAERTPADAIPGAPALGRALRLLRRRRELTRAALADATGMHKNYIGSLEDGQIASPGLLTITRLVHGLQGPGPHELGSLAASVGVLACVFAGEPVQVRAAA</sequence>
<dbReference type="PANTHER" id="PTHR46797">
    <property type="entry name" value="HTH-TYPE TRANSCRIPTIONAL REGULATOR"/>
    <property type="match status" value="1"/>
</dbReference>
<evidence type="ECO:0000256" key="1">
    <source>
        <dbReference type="ARBA" id="ARBA00023125"/>
    </source>
</evidence>
<dbReference type="Proteomes" id="UP000585272">
    <property type="component" value="Unassembled WGS sequence"/>
</dbReference>
<dbReference type="CDD" id="cd00093">
    <property type="entry name" value="HTH_XRE"/>
    <property type="match status" value="1"/>
</dbReference>
<dbReference type="InterPro" id="IPR001387">
    <property type="entry name" value="Cro/C1-type_HTH"/>
</dbReference>
<dbReference type="InterPro" id="IPR010982">
    <property type="entry name" value="Lambda_DNA-bd_dom_sf"/>
</dbReference>
<keyword evidence="1" id="KW-0238">DNA-binding</keyword>
<dbReference type="Pfam" id="PF13560">
    <property type="entry name" value="HTH_31"/>
    <property type="match status" value="1"/>
</dbReference>
<dbReference type="Pfam" id="PF01381">
    <property type="entry name" value="HTH_3"/>
    <property type="match status" value="1"/>
</dbReference>
<comment type="caution">
    <text evidence="3">The sequence shown here is derived from an EMBL/GenBank/DDBJ whole genome shotgun (WGS) entry which is preliminary data.</text>
</comment>
<protein>
    <submittedName>
        <fullName evidence="3">Transcriptional regulator with XRE-family HTH domain</fullName>
    </submittedName>
</protein>
<dbReference type="AlphaFoldDB" id="A0A840IF72"/>
<dbReference type="PROSITE" id="PS50943">
    <property type="entry name" value="HTH_CROC1"/>
    <property type="match status" value="2"/>
</dbReference>
<evidence type="ECO:0000313" key="3">
    <source>
        <dbReference type="EMBL" id="MBB4662965.1"/>
    </source>
</evidence>